<reference evidence="1 2" key="1">
    <citation type="submission" date="2024-11" db="EMBL/GenBank/DDBJ databases">
        <title>A near-complete genome assembly of Cinchona calisaya.</title>
        <authorList>
            <person name="Lian D.C."/>
            <person name="Zhao X.W."/>
            <person name="Wei L."/>
        </authorList>
    </citation>
    <scope>NUCLEOTIDE SEQUENCE [LARGE SCALE GENOMIC DNA]</scope>
    <source>
        <tissue evidence="1">Nenye</tissue>
    </source>
</reference>
<name>A0ABD2ZRP5_9GENT</name>
<dbReference type="AlphaFoldDB" id="A0ABD2ZRP5"/>
<keyword evidence="2" id="KW-1185">Reference proteome</keyword>
<evidence type="ECO:0000313" key="1">
    <source>
        <dbReference type="EMBL" id="KAL3520323.1"/>
    </source>
</evidence>
<dbReference type="Proteomes" id="UP001630127">
    <property type="component" value="Unassembled WGS sequence"/>
</dbReference>
<dbReference type="EMBL" id="JBJUIK010000008">
    <property type="protein sequence ID" value="KAL3520323.1"/>
    <property type="molecule type" value="Genomic_DNA"/>
</dbReference>
<sequence length="200" mass="23091">MRSCGYTATLDLVEDKERRHLKFSTKHPVDHVHVLKLVSIIKLDNILRYSNSSSRAFELHMLELGLELNNLKAWLELSSASIYWEPLTNEKHKDEHGITLVPAYAMPMKISQGEKIVGDCILDIPNTSIFQGVENCFCLRSGDLRGYCTKALRRWVENIRGDLNLQKLLRKDISQERLTTREQLTLRSSMKGPTRKNKRI</sequence>
<organism evidence="1 2">
    <name type="scientific">Cinchona calisaya</name>
    <dbReference type="NCBI Taxonomy" id="153742"/>
    <lineage>
        <taxon>Eukaryota</taxon>
        <taxon>Viridiplantae</taxon>
        <taxon>Streptophyta</taxon>
        <taxon>Embryophyta</taxon>
        <taxon>Tracheophyta</taxon>
        <taxon>Spermatophyta</taxon>
        <taxon>Magnoliopsida</taxon>
        <taxon>eudicotyledons</taxon>
        <taxon>Gunneridae</taxon>
        <taxon>Pentapetalae</taxon>
        <taxon>asterids</taxon>
        <taxon>lamiids</taxon>
        <taxon>Gentianales</taxon>
        <taxon>Rubiaceae</taxon>
        <taxon>Cinchonoideae</taxon>
        <taxon>Cinchoneae</taxon>
        <taxon>Cinchona</taxon>
    </lineage>
</organism>
<accession>A0ABD2ZRP5</accession>
<gene>
    <name evidence="1" type="ORF">ACH5RR_018472</name>
</gene>
<comment type="caution">
    <text evidence="1">The sequence shown here is derived from an EMBL/GenBank/DDBJ whole genome shotgun (WGS) entry which is preliminary data.</text>
</comment>
<evidence type="ECO:0000313" key="2">
    <source>
        <dbReference type="Proteomes" id="UP001630127"/>
    </source>
</evidence>
<proteinExistence type="predicted"/>
<protein>
    <submittedName>
        <fullName evidence="1">Uncharacterized protein</fullName>
    </submittedName>
</protein>